<accession>C0M8R1</accession>
<reference evidence="1 2" key="1">
    <citation type="journal article" date="2009" name="PLoS Pathog.">
        <title>Genomic evidence for the evolution of Streptococcus equi: host restriction, increased virulence, and genetic exchange with human pathogens.</title>
        <authorList>
            <person name="Holden M.T.G."/>
            <person name="Heather Z."/>
            <person name="Paillot R."/>
            <person name="Steward K.F."/>
            <person name="Webb K."/>
            <person name="Ainslie F."/>
            <person name="Jourdan T."/>
            <person name="Bason N.C."/>
            <person name="Holroyd N.E."/>
            <person name="Mungall K."/>
            <person name="Quail M.A."/>
            <person name="Sanders M."/>
            <person name="Simmonds M."/>
            <person name="Willey D."/>
            <person name="Brooks K."/>
            <person name="Aanensen D.M."/>
            <person name="Spratt B.G."/>
            <person name="Jolley K.A."/>
            <person name="Maiden M.C.J."/>
            <person name="Kehoe M."/>
            <person name="Chanter N."/>
            <person name="Bentley S.D."/>
            <person name="Robinson C."/>
            <person name="Maskell D.J."/>
            <person name="Parkhill J."/>
            <person name="Waller A.S."/>
        </authorList>
    </citation>
    <scope>NUCLEOTIDE SEQUENCE [LARGE SCALE GENOMIC DNA]</scope>
    <source>
        <strain evidence="1 2">4047</strain>
    </source>
</reference>
<dbReference type="InterPro" id="IPR018672">
    <property type="entry name" value="DUF2140"/>
</dbReference>
<dbReference type="Proteomes" id="UP000001365">
    <property type="component" value="Chromosome"/>
</dbReference>
<name>C0M8R1_STRE4</name>
<sequence length="181" mass="20688">MLLLAFNAAFLAVIGSRIIQIREPKSELINQKAAKNIKIGTLTTTKEQLNEAVVSYLKDFQTEKMTYKVYATSSTILFEGTYQLLGYEVPLYIYFQPHRLTNGAIQLQVLSFSVGTLSLPEKDVLQYLKSSYKLPKFVEVLPKQSAIIINLQQLENDANIYLKAQKIDLVKDDIRFDIYKK</sequence>
<dbReference type="AlphaFoldDB" id="C0M8R1"/>
<evidence type="ECO:0000313" key="1">
    <source>
        <dbReference type="EMBL" id="CAW92970.1"/>
    </source>
</evidence>
<proteinExistence type="predicted"/>
<dbReference type="KEGG" id="seu:SEQ_0649"/>
<gene>
    <name evidence="1" type="ordered locus">SEQ_0649</name>
</gene>
<evidence type="ECO:0000313" key="2">
    <source>
        <dbReference type="Proteomes" id="UP000001365"/>
    </source>
</evidence>
<dbReference type="HOGENOM" id="CLU_098230_1_0_9"/>
<dbReference type="Pfam" id="PF09911">
    <property type="entry name" value="DUF2140"/>
    <property type="match status" value="1"/>
</dbReference>
<protein>
    <submittedName>
        <fullName evidence="1">Putative membrane protein</fullName>
    </submittedName>
</protein>
<dbReference type="EMBL" id="FM204883">
    <property type="protein sequence ID" value="CAW92970.1"/>
    <property type="molecule type" value="Genomic_DNA"/>
</dbReference>
<organism evidence="1 2">
    <name type="scientific">Streptococcus equi subsp. equi (strain 4047)</name>
    <dbReference type="NCBI Taxonomy" id="553482"/>
    <lineage>
        <taxon>Bacteria</taxon>
        <taxon>Bacillati</taxon>
        <taxon>Bacillota</taxon>
        <taxon>Bacilli</taxon>
        <taxon>Lactobacillales</taxon>
        <taxon>Streptococcaceae</taxon>
        <taxon>Streptococcus</taxon>
    </lineage>
</organism>